<name>A0A7W5ZQL9_9BACT</name>
<evidence type="ECO:0000313" key="2">
    <source>
        <dbReference type="EMBL" id="MBB3841299.1"/>
    </source>
</evidence>
<dbReference type="Gene3D" id="2.60.40.10">
    <property type="entry name" value="Immunoglobulins"/>
    <property type="match status" value="1"/>
</dbReference>
<dbReference type="InterPro" id="IPR013783">
    <property type="entry name" value="Ig-like_fold"/>
</dbReference>
<evidence type="ECO:0000256" key="1">
    <source>
        <dbReference type="SAM" id="SignalP"/>
    </source>
</evidence>
<organism evidence="2 3">
    <name type="scientific">Runella defluvii</name>
    <dbReference type="NCBI Taxonomy" id="370973"/>
    <lineage>
        <taxon>Bacteria</taxon>
        <taxon>Pseudomonadati</taxon>
        <taxon>Bacteroidota</taxon>
        <taxon>Cytophagia</taxon>
        <taxon>Cytophagales</taxon>
        <taxon>Spirosomataceae</taxon>
        <taxon>Runella</taxon>
    </lineage>
</organism>
<accession>A0A7W5ZQL9</accession>
<comment type="caution">
    <text evidence="2">The sequence shown here is derived from an EMBL/GenBank/DDBJ whole genome shotgun (WGS) entry which is preliminary data.</text>
</comment>
<dbReference type="NCBIfam" id="TIGR04183">
    <property type="entry name" value="Por_Secre_tail"/>
    <property type="match status" value="1"/>
</dbReference>
<evidence type="ECO:0000313" key="3">
    <source>
        <dbReference type="Proteomes" id="UP000541352"/>
    </source>
</evidence>
<feature type="chain" id="PRO_5031356579" description="T9SS type A sorting domain-containing protein" evidence="1">
    <location>
        <begin position="19"/>
        <end position="395"/>
    </location>
</feature>
<reference evidence="2 3" key="1">
    <citation type="submission" date="2020-08" db="EMBL/GenBank/DDBJ databases">
        <title>Genomic Encyclopedia of Type Strains, Phase IV (KMG-IV): sequencing the most valuable type-strain genomes for metagenomic binning, comparative biology and taxonomic classification.</title>
        <authorList>
            <person name="Goeker M."/>
        </authorList>
    </citation>
    <scope>NUCLEOTIDE SEQUENCE [LARGE SCALE GENOMIC DNA]</scope>
    <source>
        <strain evidence="2 3">DSM 17976</strain>
    </source>
</reference>
<dbReference type="EMBL" id="JACIBY010000015">
    <property type="protein sequence ID" value="MBB3841299.1"/>
    <property type="molecule type" value="Genomic_DNA"/>
</dbReference>
<proteinExistence type="predicted"/>
<sequence length="395" mass="43856">MRGLLVLLAVLCTQLSFGQGFVDLTSESETTKWLPDGSLSHTFTNLGTPAVTVTANIQGSTNRFNNNTPRTDSRGLWLSMNLGSRTQVVTISFTFSDPVTNLSFALLGIDRELSFSNYQDRVAIEAYDDKNAGILPTITYNPNTAFLSNGTAPHIKVLSGFNTDPLDTTRATVNFRNSGVKRFTLTYGSGSDARNGSLSTQSIFLSSLSWSNIVPVQLMYFRGKAEAERVRLSWATALEINSSHFNVERSTDLKEFATIGKLTSAGDSRQVINYSFLDEAPLPGVNYYRLKQVDKDGTSDYSKIIAVSPQTEATQFVIYPNPSDGSSVRLQFDNLELDRLRLITMLGQEIPFEIQATSNNSLTIRPHKILENGLYFMTYQTPDRGRVSQKLWVTR</sequence>
<dbReference type="Proteomes" id="UP000541352">
    <property type="component" value="Unassembled WGS sequence"/>
</dbReference>
<keyword evidence="3" id="KW-1185">Reference proteome</keyword>
<dbReference type="InterPro" id="IPR026444">
    <property type="entry name" value="Secre_tail"/>
</dbReference>
<evidence type="ECO:0008006" key="4">
    <source>
        <dbReference type="Google" id="ProtNLM"/>
    </source>
</evidence>
<dbReference type="RefSeq" id="WP_183978869.1">
    <property type="nucleotide sequence ID" value="NZ_JACIBY010000015.1"/>
</dbReference>
<gene>
    <name evidence="2" type="ORF">FHS57_005321</name>
</gene>
<protein>
    <recommendedName>
        <fullName evidence="4">T9SS type A sorting domain-containing protein</fullName>
    </recommendedName>
</protein>
<dbReference type="AlphaFoldDB" id="A0A7W5ZQL9"/>
<keyword evidence="1" id="KW-0732">Signal</keyword>
<feature type="signal peptide" evidence="1">
    <location>
        <begin position="1"/>
        <end position="18"/>
    </location>
</feature>